<evidence type="ECO:0000313" key="2">
    <source>
        <dbReference type="Proteomes" id="UP000265719"/>
    </source>
</evidence>
<name>A0A399G9S3_9ACTN</name>
<gene>
    <name evidence="1" type="ORF">NI17_005295</name>
</gene>
<dbReference type="GO" id="GO:0016298">
    <property type="term" value="F:lipase activity"/>
    <property type="evidence" value="ECO:0007669"/>
    <property type="project" value="TreeGrafter"/>
</dbReference>
<dbReference type="AlphaFoldDB" id="A0A399G9S3"/>
<dbReference type="Pfam" id="PF01674">
    <property type="entry name" value="Lipase_2"/>
    <property type="match status" value="1"/>
</dbReference>
<dbReference type="GO" id="GO:0016042">
    <property type="term" value="P:lipid catabolic process"/>
    <property type="evidence" value="ECO:0007669"/>
    <property type="project" value="InterPro"/>
</dbReference>
<keyword evidence="2" id="KW-1185">Reference proteome</keyword>
<protein>
    <submittedName>
        <fullName evidence="1">Triacylglycerol lipase</fullName>
    </submittedName>
</protein>
<dbReference type="EMBL" id="CP063196">
    <property type="protein sequence ID" value="UOE20632.1"/>
    <property type="molecule type" value="Genomic_DNA"/>
</dbReference>
<proteinExistence type="predicted"/>
<reference evidence="1" key="1">
    <citation type="submission" date="2020-10" db="EMBL/GenBank/DDBJ databases">
        <title>De novo genome project of the cellulose decomposer Thermobifida halotolerans type strain.</title>
        <authorList>
            <person name="Nagy I."/>
            <person name="Horvath B."/>
            <person name="Kukolya J."/>
            <person name="Nagy I."/>
            <person name="Orsini M."/>
        </authorList>
    </citation>
    <scope>NUCLEOTIDE SEQUENCE</scope>
    <source>
        <strain evidence="1">DSM 44931</strain>
    </source>
</reference>
<dbReference type="PANTHER" id="PTHR32015:SF1">
    <property type="entry name" value="LIPASE"/>
    <property type="match status" value="1"/>
</dbReference>
<dbReference type="OrthoDB" id="8871309at2"/>
<dbReference type="InterPro" id="IPR002918">
    <property type="entry name" value="Lipase_EstA/Esterase_EstB"/>
</dbReference>
<dbReference type="KEGG" id="thao:NI17_005295"/>
<evidence type="ECO:0000313" key="1">
    <source>
        <dbReference type="EMBL" id="UOE20632.1"/>
    </source>
</evidence>
<dbReference type="Gene3D" id="3.40.50.1820">
    <property type="entry name" value="alpha/beta hydrolase"/>
    <property type="match status" value="1"/>
</dbReference>
<organism evidence="1 2">
    <name type="scientific">Thermobifida halotolerans</name>
    <dbReference type="NCBI Taxonomy" id="483545"/>
    <lineage>
        <taxon>Bacteria</taxon>
        <taxon>Bacillati</taxon>
        <taxon>Actinomycetota</taxon>
        <taxon>Actinomycetes</taxon>
        <taxon>Streptosporangiales</taxon>
        <taxon>Nocardiopsidaceae</taxon>
        <taxon>Thermobifida</taxon>
    </lineage>
</organism>
<dbReference type="SUPFAM" id="SSF53474">
    <property type="entry name" value="alpha/beta-Hydrolases"/>
    <property type="match status" value="1"/>
</dbReference>
<dbReference type="RefSeq" id="WP_068692012.1">
    <property type="nucleotide sequence ID" value="NZ_CP063196.1"/>
</dbReference>
<dbReference type="InterPro" id="IPR029058">
    <property type="entry name" value="AB_hydrolase_fold"/>
</dbReference>
<accession>A0A399G9S3</accession>
<dbReference type="PANTHER" id="PTHR32015">
    <property type="entry name" value="FASTING INDUCED LIPASE"/>
    <property type="match status" value="1"/>
</dbReference>
<dbReference type="Proteomes" id="UP000265719">
    <property type="component" value="Chromosome"/>
</dbReference>
<sequence>MRRTTAAVLGLAAALAVAVPATAHADGRDPVVFVHGYGGSGSNWDSMIEDFVDDGWDRDELYTVTYDASVSNTVIAEQVADKVDQALAETGADRADIVAHSMGSLSSRWYVRFLGGQDRVDNWISLGGPNRGSVVELPCVRTSPACAEVVVGSRFLQILNGGDPTPGNVTYTTLRSPCDLVVLPHSSVTLEGADNRLTLCVSHTSMVTSPTVSASVRNVLS</sequence>